<accession>A0A4R1QZ33</accession>
<dbReference type="InterPro" id="IPR036866">
    <property type="entry name" value="RibonucZ/Hydroxyglut_hydro"/>
</dbReference>
<dbReference type="AlphaFoldDB" id="A0A4R1QZ33"/>
<dbReference type="PANTHER" id="PTHR46018">
    <property type="entry name" value="ZINC PHOSPHODIESTERASE ELAC PROTEIN 1"/>
    <property type="match status" value="1"/>
</dbReference>
<dbReference type="InterPro" id="IPR001279">
    <property type="entry name" value="Metallo-B-lactamas"/>
</dbReference>
<dbReference type="EMBL" id="SLUM01000008">
    <property type="protein sequence ID" value="TCL58238.1"/>
    <property type="molecule type" value="Genomic_DNA"/>
</dbReference>
<keyword evidence="1" id="KW-0540">Nuclease</keyword>
<organism evidence="3 4">
    <name type="scientific">Allofournierella massiliensis</name>
    <dbReference type="NCBI Taxonomy" id="1650663"/>
    <lineage>
        <taxon>Bacteria</taxon>
        <taxon>Bacillati</taxon>
        <taxon>Bacillota</taxon>
        <taxon>Clostridia</taxon>
        <taxon>Eubacteriales</taxon>
        <taxon>Oscillospiraceae</taxon>
        <taxon>Allofournierella</taxon>
    </lineage>
</organism>
<dbReference type="PANTHER" id="PTHR46018:SF2">
    <property type="entry name" value="ZINC PHOSPHODIESTERASE ELAC PROTEIN 1"/>
    <property type="match status" value="1"/>
</dbReference>
<gene>
    <name evidence="3" type="ORF">EDD77_108106</name>
</gene>
<sequence length="266" mass="29817">MEKITVLGTGYAMALRCYNTCFALHQGDDVLLVDAGGGNGILVQLQKAGIDPASIHNLIVTHAHTDHILGVVWAIRKIATLMLDGKYEGQFHVWCHKGLPETIETLVRLTVQGKFAKLIGDRILLHGVADGEQAELLGHTVTFFDIHSTKMEQYGFTAEKDGKKLTCLGDEPYNPLCEGYVKGSDWLLCEAFCLYGDREKFKPYEKHHSTVKEACELAAQLAVPHLVLWHTEDKTYEDRQRLYTAEGKEYYQGDLHVPYDLDVIAL</sequence>
<keyword evidence="1" id="KW-0255">Endonuclease</keyword>
<dbReference type="Pfam" id="PF12706">
    <property type="entry name" value="Lactamase_B_2"/>
    <property type="match status" value="1"/>
</dbReference>
<evidence type="ECO:0000313" key="3">
    <source>
        <dbReference type="EMBL" id="TCL58238.1"/>
    </source>
</evidence>
<dbReference type="STRING" id="1650663.GCA_001486665_01569"/>
<dbReference type="SUPFAM" id="SSF56281">
    <property type="entry name" value="Metallo-hydrolase/oxidoreductase"/>
    <property type="match status" value="1"/>
</dbReference>
<evidence type="ECO:0000259" key="2">
    <source>
        <dbReference type="Pfam" id="PF12706"/>
    </source>
</evidence>
<feature type="domain" description="Metallo-beta-lactamase" evidence="2">
    <location>
        <begin position="32"/>
        <end position="230"/>
    </location>
</feature>
<dbReference type="Proteomes" id="UP000295184">
    <property type="component" value="Unassembled WGS sequence"/>
</dbReference>
<dbReference type="OrthoDB" id="9794898at2"/>
<evidence type="ECO:0000313" key="4">
    <source>
        <dbReference type="Proteomes" id="UP000295184"/>
    </source>
</evidence>
<name>A0A4R1QZ33_9FIRM</name>
<dbReference type="GO" id="GO:0042781">
    <property type="term" value="F:3'-tRNA processing endoribonuclease activity"/>
    <property type="evidence" value="ECO:0007669"/>
    <property type="project" value="TreeGrafter"/>
</dbReference>
<comment type="caution">
    <text evidence="3">The sequence shown here is derived from an EMBL/GenBank/DDBJ whole genome shotgun (WGS) entry which is preliminary data.</text>
</comment>
<keyword evidence="1" id="KW-0378">Hydrolase</keyword>
<protein>
    <submittedName>
        <fullName evidence="3">Ribonuclease Z</fullName>
    </submittedName>
</protein>
<proteinExistence type="predicted"/>
<dbReference type="Gene3D" id="3.60.15.10">
    <property type="entry name" value="Ribonuclease Z/Hydroxyacylglutathione hydrolase-like"/>
    <property type="match status" value="1"/>
</dbReference>
<reference evidence="3 4" key="1">
    <citation type="submission" date="2019-03" db="EMBL/GenBank/DDBJ databases">
        <title>Genomic Encyclopedia of Type Strains, Phase IV (KMG-IV): sequencing the most valuable type-strain genomes for metagenomic binning, comparative biology and taxonomic classification.</title>
        <authorList>
            <person name="Goeker M."/>
        </authorList>
    </citation>
    <scope>NUCLEOTIDE SEQUENCE [LARGE SCALE GENOMIC DNA]</scope>
    <source>
        <strain evidence="3 4">DSM 100451</strain>
    </source>
</reference>
<evidence type="ECO:0000256" key="1">
    <source>
        <dbReference type="ARBA" id="ARBA00022759"/>
    </source>
</evidence>
<dbReference type="RefSeq" id="WP_058963997.1">
    <property type="nucleotide sequence ID" value="NZ_CABKVM010000016.1"/>
</dbReference>